<evidence type="ECO:0000313" key="2">
    <source>
        <dbReference type="Proteomes" id="UP000232323"/>
    </source>
</evidence>
<dbReference type="PROSITE" id="PS01229">
    <property type="entry name" value="COF_2"/>
    <property type="match status" value="1"/>
</dbReference>
<dbReference type="CDD" id="cd07516">
    <property type="entry name" value="HAD_Pase"/>
    <property type="match status" value="1"/>
</dbReference>
<accession>A0A250XLU8</accession>
<proteinExistence type="predicted"/>
<dbReference type="Proteomes" id="UP000232323">
    <property type="component" value="Unassembled WGS sequence"/>
</dbReference>
<dbReference type="GO" id="GO:0000287">
    <property type="term" value="F:magnesium ion binding"/>
    <property type="evidence" value="ECO:0007669"/>
    <property type="project" value="TreeGrafter"/>
</dbReference>
<gene>
    <name evidence="1" type="ORF">CEUSTIGMA_g11472.t1</name>
</gene>
<dbReference type="GO" id="GO:0016791">
    <property type="term" value="F:phosphatase activity"/>
    <property type="evidence" value="ECO:0007669"/>
    <property type="project" value="TreeGrafter"/>
</dbReference>
<dbReference type="SFLD" id="SFLDG01140">
    <property type="entry name" value="C2.B:_Phosphomannomutase_and_P"/>
    <property type="match status" value="1"/>
</dbReference>
<sequence>MQIYYHLNTGRTIRNSVCSRFQKGHLEGVPAAVKLIVSDVDGTLLNSRQQLTPAVEAAIKESAKTGVPLVVATGKARGPWTKEVFLRLGLNTPGVFLQGLLVCDAEGNLLYERTLEFEICIEAIKLADQRGITLTAYCGGRILAAVRDSHTDRLLFYKEPDVEAVGPLQEALRHVTVHKLIFMTDQSEIDLLRPVAEEIFRGRATLTTAIEGMLEVLPLGASKGSGVAWLLDHLGVDAHDIMAIGDGENDIEMLQMAGMSVAMGNASKRVQDAADVRVSSNDEDGVAEAIKRYVINISQ</sequence>
<dbReference type="OrthoDB" id="27226at2759"/>
<dbReference type="SFLD" id="SFLDS00003">
    <property type="entry name" value="Haloacid_Dehalogenase"/>
    <property type="match status" value="1"/>
</dbReference>
<dbReference type="AlphaFoldDB" id="A0A250XLU8"/>
<dbReference type="EMBL" id="BEGY01000114">
    <property type="protein sequence ID" value="GAX84048.1"/>
    <property type="molecule type" value="Genomic_DNA"/>
</dbReference>
<keyword evidence="2" id="KW-1185">Reference proteome</keyword>
<dbReference type="Pfam" id="PF08282">
    <property type="entry name" value="Hydrolase_3"/>
    <property type="match status" value="1"/>
</dbReference>
<dbReference type="InterPro" id="IPR006379">
    <property type="entry name" value="HAD-SF_hydro_IIB"/>
</dbReference>
<dbReference type="PROSITE" id="PS01228">
    <property type="entry name" value="COF_1"/>
    <property type="match status" value="1"/>
</dbReference>
<dbReference type="STRING" id="1157962.A0A250XLU8"/>
<protein>
    <submittedName>
        <fullName evidence="1">Uncharacterized protein</fullName>
    </submittedName>
</protein>
<evidence type="ECO:0000313" key="1">
    <source>
        <dbReference type="EMBL" id="GAX84048.1"/>
    </source>
</evidence>
<dbReference type="NCBIfam" id="TIGR00099">
    <property type="entry name" value="Cof-subfamily"/>
    <property type="match status" value="1"/>
</dbReference>
<dbReference type="PANTHER" id="PTHR10000">
    <property type="entry name" value="PHOSPHOSERINE PHOSPHATASE"/>
    <property type="match status" value="1"/>
</dbReference>
<comment type="caution">
    <text evidence="1">The sequence shown here is derived from an EMBL/GenBank/DDBJ whole genome shotgun (WGS) entry which is preliminary data.</text>
</comment>
<dbReference type="SFLD" id="SFLDG01144">
    <property type="entry name" value="C2.B.4:_PGP_Like"/>
    <property type="match status" value="1"/>
</dbReference>
<dbReference type="GO" id="GO:0005829">
    <property type="term" value="C:cytosol"/>
    <property type="evidence" value="ECO:0007669"/>
    <property type="project" value="TreeGrafter"/>
</dbReference>
<dbReference type="Gene3D" id="3.30.1240.10">
    <property type="match status" value="1"/>
</dbReference>
<dbReference type="SUPFAM" id="SSF56784">
    <property type="entry name" value="HAD-like"/>
    <property type="match status" value="1"/>
</dbReference>
<name>A0A250XLU8_9CHLO</name>
<reference evidence="1 2" key="1">
    <citation type="submission" date="2017-08" db="EMBL/GenBank/DDBJ databases">
        <title>Acidophilic green algal genome provides insights into adaptation to an acidic environment.</title>
        <authorList>
            <person name="Hirooka S."/>
            <person name="Hirose Y."/>
            <person name="Kanesaki Y."/>
            <person name="Higuchi S."/>
            <person name="Fujiwara T."/>
            <person name="Onuma R."/>
            <person name="Era A."/>
            <person name="Ohbayashi R."/>
            <person name="Uzuka A."/>
            <person name="Nozaki H."/>
            <person name="Yoshikawa H."/>
            <person name="Miyagishima S.Y."/>
        </authorList>
    </citation>
    <scope>NUCLEOTIDE SEQUENCE [LARGE SCALE GENOMIC DNA]</scope>
    <source>
        <strain evidence="1 2">NIES-2499</strain>
    </source>
</reference>
<dbReference type="InterPro" id="IPR023214">
    <property type="entry name" value="HAD_sf"/>
</dbReference>
<dbReference type="PANTHER" id="PTHR10000:SF8">
    <property type="entry name" value="HAD SUPERFAMILY HYDROLASE-LIKE, TYPE 3"/>
    <property type="match status" value="1"/>
</dbReference>
<dbReference type="NCBIfam" id="TIGR01484">
    <property type="entry name" value="HAD-SF-IIB"/>
    <property type="match status" value="1"/>
</dbReference>
<dbReference type="InterPro" id="IPR036412">
    <property type="entry name" value="HAD-like_sf"/>
</dbReference>
<organism evidence="1 2">
    <name type="scientific">Chlamydomonas eustigma</name>
    <dbReference type="NCBI Taxonomy" id="1157962"/>
    <lineage>
        <taxon>Eukaryota</taxon>
        <taxon>Viridiplantae</taxon>
        <taxon>Chlorophyta</taxon>
        <taxon>core chlorophytes</taxon>
        <taxon>Chlorophyceae</taxon>
        <taxon>CS clade</taxon>
        <taxon>Chlamydomonadales</taxon>
        <taxon>Chlamydomonadaceae</taxon>
        <taxon>Chlamydomonas</taxon>
    </lineage>
</organism>
<dbReference type="InterPro" id="IPR000150">
    <property type="entry name" value="Cof"/>
</dbReference>
<dbReference type="Gene3D" id="3.40.50.1000">
    <property type="entry name" value="HAD superfamily/HAD-like"/>
    <property type="match status" value="1"/>
</dbReference>